<gene>
    <name evidence="3" type="ORF">Pan14r_45350</name>
</gene>
<organism evidence="3 4">
    <name type="scientific">Crateriforma conspicua</name>
    <dbReference type="NCBI Taxonomy" id="2527996"/>
    <lineage>
        <taxon>Bacteria</taxon>
        <taxon>Pseudomonadati</taxon>
        <taxon>Planctomycetota</taxon>
        <taxon>Planctomycetia</taxon>
        <taxon>Planctomycetales</taxon>
        <taxon>Planctomycetaceae</taxon>
        <taxon>Crateriforma</taxon>
    </lineage>
</organism>
<dbReference type="Proteomes" id="UP000317238">
    <property type="component" value="Unassembled WGS sequence"/>
</dbReference>
<dbReference type="InterPro" id="IPR036465">
    <property type="entry name" value="vWFA_dom_sf"/>
</dbReference>
<feature type="domain" description="Putative glutamine amidotransferase" evidence="2">
    <location>
        <begin position="404"/>
        <end position="552"/>
    </location>
</feature>
<evidence type="ECO:0000313" key="4">
    <source>
        <dbReference type="Proteomes" id="UP000317238"/>
    </source>
</evidence>
<dbReference type="PANTHER" id="PTHR37947:SF1">
    <property type="entry name" value="BLL2462 PROTEIN"/>
    <property type="match status" value="1"/>
</dbReference>
<protein>
    <recommendedName>
        <fullName evidence="2">Putative glutamine amidotransferase domain-containing protein</fullName>
    </recommendedName>
</protein>
<dbReference type="InterPro" id="IPR029062">
    <property type="entry name" value="Class_I_gatase-like"/>
</dbReference>
<feature type="transmembrane region" description="Helical" evidence="1">
    <location>
        <begin position="12"/>
        <end position="31"/>
    </location>
</feature>
<evidence type="ECO:0000256" key="1">
    <source>
        <dbReference type="SAM" id="Phobius"/>
    </source>
</evidence>
<reference evidence="3 4" key="1">
    <citation type="submission" date="2019-02" db="EMBL/GenBank/DDBJ databases">
        <title>Deep-cultivation of Planctomycetes and their phenomic and genomic characterization uncovers novel biology.</title>
        <authorList>
            <person name="Wiegand S."/>
            <person name="Jogler M."/>
            <person name="Boedeker C."/>
            <person name="Pinto D."/>
            <person name="Vollmers J."/>
            <person name="Rivas-Marin E."/>
            <person name="Kohn T."/>
            <person name="Peeters S.H."/>
            <person name="Heuer A."/>
            <person name="Rast P."/>
            <person name="Oberbeckmann S."/>
            <person name="Bunk B."/>
            <person name="Jeske O."/>
            <person name="Meyerdierks A."/>
            <person name="Storesund J.E."/>
            <person name="Kallscheuer N."/>
            <person name="Luecker S."/>
            <person name="Lage O.M."/>
            <person name="Pohl T."/>
            <person name="Merkel B.J."/>
            <person name="Hornburger P."/>
            <person name="Mueller R.-W."/>
            <person name="Bruemmer F."/>
            <person name="Labrenz M."/>
            <person name="Spormann A.M."/>
            <person name="Op Den Camp H."/>
            <person name="Overmann J."/>
            <person name="Amann R."/>
            <person name="Jetten M.S.M."/>
            <person name="Mascher T."/>
            <person name="Medema M.H."/>
            <person name="Devos D.P."/>
            <person name="Kaster A.-K."/>
            <person name="Ovreas L."/>
            <person name="Rohde M."/>
            <person name="Galperin M.Y."/>
            <person name="Jogler C."/>
        </authorList>
    </citation>
    <scope>NUCLEOTIDE SEQUENCE [LARGE SCALE GENOMIC DNA]</scope>
    <source>
        <strain evidence="3 4">Pan14r</strain>
    </source>
</reference>
<dbReference type="Pfam" id="PF07090">
    <property type="entry name" value="GATase1_like"/>
    <property type="match status" value="1"/>
</dbReference>
<keyword evidence="1" id="KW-0472">Membrane</keyword>
<dbReference type="Gene3D" id="3.40.50.410">
    <property type="entry name" value="von Willebrand factor, type A domain"/>
    <property type="match status" value="1"/>
</dbReference>
<dbReference type="InterPro" id="IPR010768">
    <property type="entry name" value="GATase1-like"/>
</dbReference>
<keyword evidence="1" id="KW-0812">Transmembrane</keyword>
<keyword evidence="4" id="KW-1185">Reference proteome</keyword>
<proteinExistence type="predicted"/>
<dbReference type="AlphaFoldDB" id="A0A5C5Y963"/>
<dbReference type="RefSeq" id="WP_146440224.1">
    <property type="nucleotide sequence ID" value="NZ_SJPL01000001.1"/>
</dbReference>
<dbReference type="EMBL" id="SJPL01000001">
    <property type="protein sequence ID" value="TWT72217.1"/>
    <property type="molecule type" value="Genomic_DNA"/>
</dbReference>
<dbReference type="OrthoDB" id="9781333at2"/>
<accession>A0A5C5Y963</accession>
<comment type="caution">
    <text evidence="3">The sequence shown here is derived from an EMBL/GenBank/DDBJ whole genome shotgun (WGS) entry which is preliminary data.</text>
</comment>
<dbReference type="Gene3D" id="3.40.50.880">
    <property type="match status" value="1"/>
</dbReference>
<dbReference type="SUPFAM" id="SSF53300">
    <property type="entry name" value="vWA-like"/>
    <property type="match status" value="1"/>
</dbReference>
<evidence type="ECO:0000259" key="2">
    <source>
        <dbReference type="Pfam" id="PF07090"/>
    </source>
</evidence>
<dbReference type="CDD" id="cd00198">
    <property type="entry name" value="vWFA"/>
    <property type="match status" value="1"/>
</dbReference>
<feature type="transmembrane region" description="Helical" evidence="1">
    <location>
        <begin position="724"/>
        <end position="743"/>
    </location>
</feature>
<name>A0A5C5Y963_9PLAN</name>
<dbReference type="SUPFAM" id="SSF52317">
    <property type="entry name" value="Class I glutamine amidotransferase-like"/>
    <property type="match status" value="1"/>
</dbReference>
<keyword evidence="1" id="KW-1133">Transmembrane helix</keyword>
<evidence type="ECO:0000313" key="3">
    <source>
        <dbReference type="EMBL" id="TWT72217.1"/>
    </source>
</evidence>
<sequence length="750" mass="81661">MTRWQIDPLFDSSWLALLVAVVVALVLLMITPAMSDRRRFRTLLGLRSLAAGCLLLVLLGPSWVRVDQQPSESSLVIAMDTSQSMSLSDGDATSRWDIQRDVVQSLINQLETVSERLQIIPLTYASTAETKNSDPATLIDQLSPVGRRTDLASPIRWTLQSANRQSIEGLILIGDGANTVGPEAASTGGAALSADQAASVMDSIGLPLWTIPIGPASLNDQRRDVAVSGLPESFRLFAGTQFDLRFELESRGLAGTEIPVRLRWIDSQGNATDAAVRRIVSESAISRTPVQIPVDTPTPGSYRLEVQADLMPGETVRPNNTQVAFVDVMPGGGRIYYLEGQPREEQQFLRRALRFPDLDLDYQWIPADSRSRWPVSLGDDLTADSHDVFIIGDLEASAVGNKQWQSLTDAVAGGAGLVMLGGMQTLSAGGYQDTPLAGVLPVDLSRIGNADIPGPLTLRPSIRHPITTIDSAQQTTWAQLPPLNGASNLGTPRSAPGVQTLLESTDGNPLLVVGEYGRGRVAVLGIDETFRWHRYGFQNFHRRFWRQLVLWLLARDGDSGEDIQLNMTARRFSDDAPAGFTAIIPPPLSSRDDWTVQAVADDGSVTPLTFDRQSSQDEGRLRLEGQLPTSLAAGIYQLRVTGGSTSEPTNDASLGFEVLQDIAELSRSSADPVLMRQLAGLTRQSGGQSFGIDQTDELVDLIRRSRQRNVATIVQKNRLGDGPISGWIMYLLFAAALGSEWILRRRWGMV</sequence>
<dbReference type="PANTHER" id="PTHR37947">
    <property type="entry name" value="BLL2462 PROTEIN"/>
    <property type="match status" value="1"/>
</dbReference>